<dbReference type="Proteomes" id="UP000295685">
    <property type="component" value="Unassembled WGS sequence"/>
</dbReference>
<proteinExistence type="predicted"/>
<protein>
    <submittedName>
        <fullName evidence="1">Uncharacterized protein</fullName>
    </submittedName>
</protein>
<evidence type="ECO:0000313" key="4">
    <source>
        <dbReference type="Proteomes" id="UP000295685"/>
    </source>
</evidence>
<comment type="caution">
    <text evidence="1">The sequence shown here is derived from an EMBL/GenBank/DDBJ whole genome shotgun (WGS) entry which is preliminary data.</text>
</comment>
<gene>
    <name evidence="2" type="ORF">CCUG60883_01786</name>
    <name evidence="1" type="ORF">CCUG60885_01528</name>
</gene>
<dbReference type="InterPro" id="IPR021459">
    <property type="entry name" value="GH101-related"/>
</dbReference>
<dbReference type="AlphaFoldDB" id="A0A4R8SEZ8"/>
<name>A0A4R8SEZ8_9MYCO</name>
<dbReference type="EMBL" id="PECK01000003">
    <property type="protein sequence ID" value="TDZ95397.1"/>
    <property type="molecule type" value="Genomic_DNA"/>
</dbReference>
<evidence type="ECO:0000313" key="3">
    <source>
        <dbReference type="Proteomes" id="UP000294844"/>
    </source>
</evidence>
<dbReference type="Pfam" id="PF11308">
    <property type="entry name" value="Glyco_hydro_129"/>
    <property type="match status" value="1"/>
</dbReference>
<accession>A0A4R8SEZ8</accession>
<reference evidence="3 4" key="1">
    <citation type="journal article" date="2019" name="Sci. Rep.">
        <title>Extended insight into the Mycobacterium chelonae-abscessus complex through whole genome sequencing of Mycobacterium salmoniphilum outbreak and Mycobacterium salmoniphilum-like strains.</title>
        <authorList>
            <person name="Behra P.R.K."/>
            <person name="Das S."/>
            <person name="Pettersson B.M.F."/>
            <person name="Shirreff L."/>
            <person name="DuCote T."/>
            <person name="Jacobsson K.G."/>
            <person name="Ennis D.G."/>
            <person name="Kirsebom L.A."/>
        </authorList>
    </citation>
    <scope>NUCLEOTIDE SEQUENCE [LARGE SCALE GENOMIC DNA]</scope>
    <source>
        <strain evidence="2 3">CCUG 60883</strain>
        <strain evidence="1 4">CCUG 60885</strain>
    </source>
</reference>
<dbReference type="Proteomes" id="UP000294844">
    <property type="component" value="Unassembled WGS sequence"/>
</dbReference>
<keyword evidence="3" id="KW-1185">Reference proteome</keyword>
<evidence type="ECO:0000313" key="2">
    <source>
        <dbReference type="EMBL" id="TEA04493.1"/>
    </source>
</evidence>
<organism evidence="1 4">
    <name type="scientific">Mycobacteroides salmoniphilum</name>
    <dbReference type="NCBI Taxonomy" id="404941"/>
    <lineage>
        <taxon>Bacteria</taxon>
        <taxon>Bacillati</taxon>
        <taxon>Actinomycetota</taxon>
        <taxon>Actinomycetes</taxon>
        <taxon>Mycobacteriales</taxon>
        <taxon>Mycobacteriaceae</taxon>
        <taxon>Mycobacteroides</taxon>
    </lineage>
</organism>
<evidence type="ECO:0000313" key="1">
    <source>
        <dbReference type="EMBL" id="TDZ95397.1"/>
    </source>
</evidence>
<dbReference type="EMBL" id="PECM01000008">
    <property type="protein sequence ID" value="TEA04493.1"/>
    <property type="molecule type" value="Genomic_DNA"/>
</dbReference>
<sequence>MVTFPVAEGVLQLDLRDLRVSGAAELSRPTATRIGVPGAVRIDDRGSVNWSYPDSGFTFTAAVRDGGLAIDVRSDRDQNLAWPITGADATEVQLPLGDGVSIPIHDRIWTKPEVGIVGDHSMQELAMPILGYSYMGAGVSYAVPTDLGSTLTLDSNFVGTVSHTFSASRGTQNYSVFMAITDGSPTAAARNYRTLLQADHKFVTLADKIQANPDVQKLIGAFHAYTWVGGRRAETVQRLRALGVRRMWLGYDDDGDPPVNSAAVQAAKDAGYLVGPYVSFDNAQDPAGEIDNPGSRWPAGIYPDACVHTAKGKTVNGFQERGCYLSSQALAQMPDLAQARVRSRTANGANSVFVDVDATGTTFDDYTPSHPMTQAQDRQNRVKRLDEIGKQYVLGSETVGSWASSAVAFSHGSSTPIISALWPLERDKGTWGEYWGEDGPQFFFKQVQLPPVLHDTMFNPKYRIPLYESVFHDSLVSTDRWELPFNKFPAEKRSRALLALLNLAPMMYALNTDTLDREGPDLAALQKFYSKLSDIAGTEPMSMFEWLTPDRLVQRTVFGDKKLTVTANFGDVPYADVAPGCVAADPGGVFCM</sequence>